<feature type="region of interest" description="Disordered" evidence="11">
    <location>
        <begin position="284"/>
        <end position="315"/>
    </location>
</feature>
<feature type="compositionally biased region" description="Basic and acidic residues" evidence="11">
    <location>
        <begin position="248"/>
        <end position="257"/>
    </location>
</feature>
<accession>A0A812CI52</accession>
<evidence type="ECO:0000256" key="7">
    <source>
        <dbReference type="ARBA" id="ARBA00023242"/>
    </source>
</evidence>
<keyword evidence="6" id="KW-0508">mRNA splicing</keyword>
<comment type="similarity">
    <text evidence="3">Belongs to the SMN family.</text>
</comment>
<dbReference type="GO" id="GO:0003723">
    <property type="term" value="F:RNA binding"/>
    <property type="evidence" value="ECO:0007669"/>
    <property type="project" value="InterPro"/>
</dbReference>
<keyword evidence="7" id="KW-0539">Nucleus</keyword>
<feature type="region of interest" description="Disordered" evidence="11">
    <location>
        <begin position="237"/>
        <end position="257"/>
    </location>
</feature>
<dbReference type="PROSITE" id="PS50304">
    <property type="entry name" value="TUDOR"/>
    <property type="match status" value="1"/>
</dbReference>
<keyword evidence="14" id="KW-1185">Reference proteome</keyword>
<dbReference type="SUPFAM" id="SSF63748">
    <property type="entry name" value="Tudor/PWWP/MBT"/>
    <property type="match status" value="1"/>
</dbReference>
<dbReference type="GO" id="GO:0015030">
    <property type="term" value="C:Cajal body"/>
    <property type="evidence" value="ECO:0007669"/>
    <property type="project" value="UniProtKB-SubCell"/>
</dbReference>
<dbReference type="InterPro" id="IPR002999">
    <property type="entry name" value="Tudor"/>
</dbReference>
<evidence type="ECO:0000256" key="6">
    <source>
        <dbReference type="ARBA" id="ARBA00023187"/>
    </source>
</evidence>
<reference evidence="13" key="1">
    <citation type="submission" date="2021-01" db="EMBL/GenBank/DDBJ databases">
        <authorList>
            <person name="Li R."/>
            <person name="Bekaert M."/>
        </authorList>
    </citation>
    <scope>NUCLEOTIDE SEQUENCE</scope>
    <source>
        <strain evidence="13">Farmed</strain>
    </source>
</reference>
<comment type="function">
    <text evidence="8">Involved in spliceosome assembly.</text>
</comment>
<dbReference type="EMBL" id="CAHIKZ030001576">
    <property type="protein sequence ID" value="CAE1268573.1"/>
    <property type="molecule type" value="Genomic_DNA"/>
</dbReference>
<dbReference type="GO" id="GO:0016607">
    <property type="term" value="C:nuclear speck"/>
    <property type="evidence" value="ECO:0007669"/>
    <property type="project" value="UniProtKB-SubCell"/>
</dbReference>
<dbReference type="GO" id="GO:0006397">
    <property type="term" value="P:mRNA processing"/>
    <property type="evidence" value="ECO:0007669"/>
    <property type="project" value="UniProtKB-KW"/>
</dbReference>
<evidence type="ECO:0000256" key="10">
    <source>
        <dbReference type="ARBA" id="ARBA00042567"/>
    </source>
</evidence>
<dbReference type="CDD" id="cd20399">
    <property type="entry name" value="Tudor_SPF30"/>
    <property type="match status" value="1"/>
</dbReference>
<comment type="caution">
    <text evidence="13">The sequence shown here is derived from an EMBL/GenBank/DDBJ whole genome shotgun (WGS) entry which is preliminary data.</text>
</comment>
<evidence type="ECO:0000256" key="2">
    <source>
        <dbReference type="ARBA" id="ARBA00004408"/>
    </source>
</evidence>
<evidence type="ECO:0000256" key="4">
    <source>
        <dbReference type="ARBA" id="ARBA00022664"/>
    </source>
</evidence>
<keyword evidence="5" id="KW-0747">Spliceosome</keyword>
<comment type="subcellular location">
    <subcellularLocation>
        <location evidence="1">Nucleus speckle</location>
    </subcellularLocation>
    <subcellularLocation>
        <location evidence="2">Nucleus</location>
        <location evidence="2">Cajal body</location>
    </subcellularLocation>
</comment>
<gene>
    <name evidence="13" type="ORF">SPHA_36145</name>
</gene>
<sequence length="315" mass="35430">MADEAQLNMYKSQLQQVEASLTSDPDNQDLLKLKKDLQTLVFLDEGAIHALRMDMLMCLLHWCYTAISSPQYLFLMGCVLLSPFQSHVLFLCYLLYKNATYHSFLSLQEVIELTLQLLNIGPNAGNPETEDGESGIVPATTEDEATDNFQTTWSPGDSCLAIWSDDGQYYEAKIDEILPDGTCTVTFDGYGNTDVTQVNLLRAVDPDNDHGADGMGPEAKRLKSKKDLIAQEREKKRKKAQKKAQRMKQLEEERETEKNKWLDFNAKAFSKTNKGKVKKSIFASPDNINGRVGIGTCGTGGKPMTEYHPQEKWKK</sequence>
<dbReference type="OrthoDB" id="79171at2759"/>
<dbReference type="GO" id="GO:0000381">
    <property type="term" value="P:regulation of alternative mRNA splicing, via spliceosome"/>
    <property type="evidence" value="ECO:0007669"/>
    <property type="project" value="TreeGrafter"/>
</dbReference>
<dbReference type="GO" id="GO:0005737">
    <property type="term" value="C:cytoplasm"/>
    <property type="evidence" value="ECO:0007669"/>
    <property type="project" value="InterPro"/>
</dbReference>
<feature type="compositionally biased region" description="Gly residues" evidence="11">
    <location>
        <begin position="292"/>
        <end position="301"/>
    </location>
</feature>
<evidence type="ECO:0000256" key="3">
    <source>
        <dbReference type="ARBA" id="ARBA00005371"/>
    </source>
</evidence>
<evidence type="ECO:0000256" key="1">
    <source>
        <dbReference type="ARBA" id="ARBA00004324"/>
    </source>
</evidence>
<evidence type="ECO:0000313" key="13">
    <source>
        <dbReference type="EMBL" id="CAE1268573.1"/>
    </source>
</evidence>
<dbReference type="InterPro" id="IPR010304">
    <property type="entry name" value="SMN_Tudor"/>
</dbReference>
<protein>
    <recommendedName>
        <fullName evidence="9">Survival of motor neuron-related-splicing factor 30</fullName>
    </recommendedName>
    <alternativeName>
        <fullName evidence="10">Survival motor neuron domain-containing protein 1</fullName>
    </alternativeName>
</protein>
<dbReference type="GO" id="GO:0071011">
    <property type="term" value="C:precatalytic spliceosome"/>
    <property type="evidence" value="ECO:0007669"/>
    <property type="project" value="TreeGrafter"/>
</dbReference>
<evidence type="ECO:0000259" key="12">
    <source>
        <dbReference type="PROSITE" id="PS50304"/>
    </source>
</evidence>
<keyword evidence="4" id="KW-0507">mRNA processing</keyword>
<dbReference type="Gene3D" id="2.30.30.140">
    <property type="match status" value="1"/>
</dbReference>
<evidence type="ECO:0000256" key="5">
    <source>
        <dbReference type="ARBA" id="ARBA00022728"/>
    </source>
</evidence>
<evidence type="ECO:0000256" key="11">
    <source>
        <dbReference type="SAM" id="MobiDB-lite"/>
    </source>
</evidence>
<dbReference type="Pfam" id="PF06003">
    <property type="entry name" value="SMN_Tudor"/>
    <property type="match status" value="1"/>
</dbReference>
<evidence type="ECO:0000256" key="9">
    <source>
        <dbReference type="ARBA" id="ARBA00041083"/>
    </source>
</evidence>
<proteinExistence type="inferred from homology"/>
<evidence type="ECO:0000256" key="8">
    <source>
        <dbReference type="ARBA" id="ARBA00037618"/>
    </source>
</evidence>
<evidence type="ECO:0000313" key="14">
    <source>
        <dbReference type="Proteomes" id="UP000597762"/>
    </source>
</evidence>
<feature type="compositionally biased region" description="Basic residues" evidence="11">
    <location>
        <begin position="237"/>
        <end position="246"/>
    </location>
</feature>
<dbReference type="Proteomes" id="UP000597762">
    <property type="component" value="Unassembled WGS sequence"/>
</dbReference>
<dbReference type="AlphaFoldDB" id="A0A812CI52"/>
<feature type="domain" description="Tudor" evidence="12">
    <location>
        <begin position="152"/>
        <end position="211"/>
    </location>
</feature>
<name>A0A812CI52_ACAPH</name>
<dbReference type="SMART" id="SM00333">
    <property type="entry name" value="TUDOR"/>
    <property type="match status" value="1"/>
</dbReference>
<dbReference type="GO" id="GO:0008380">
    <property type="term" value="P:RNA splicing"/>
    <property type="evidence" value="ECO:0007669"/>
    <property type="project" value="UniProtKB-KW"/>
</dbReference>
<organism evidence="13 14">
    <name type="scientific">Acanthosepion pharaonis</name>
    <name type="common">Pharaoh cuttlefish</name>
    <name type="synonym">Sepia pharaonis</name>
    <dbReference type="NCBI Taxonomy" id="158019"/>
    <lineage>
        <taxon>Eukaryota</taxon>
        <taxon>Metazoa</taxon>
        <taxon>Spiralia</taxon>
        <taxon>Lophotrochozoa</taxon>
        <taxon>Mollusca</taxon>
        <taxon>Cephalopoda</taxon>
        <taxon>Coleoidea</taxon>
        <taxon>Decapodiformes</taxon>
        <taxon>Sepiida</taxon>
        <taxon>Sepiina</taxon>
        <taxon>Sepiidae</taxon>
        <taxon>Acanthosepion</taxon>
    </lineage>
</organism>
<dbReference type="PANTHER" id="PTHR13681:SF26">
    <property type="entry name" value="SURVIVAL OF MOTOR NEURON-RELATED-SPLICING FACTOR 30"/>
    <property type="match status" value="1"/>
</dbReference>
<dbReference type="PANTHER" id="PTHR13681">
    <property type="entry name" value="SURVIVAL OF MOTOR NEURON-RELATED-SPLICING FACTOR 30-RELATED"/>
    <property type="match status" value="1"/>
</dbReference>